<dbReference type="AlphaFoldDB" id="A0AA88H5E3"/>
<feature type="compositionally biased region" description="Low complexity" evidence="1">
    <location>
        <begin position="56"/>
        <end position="66"/>
    </location>
</feature>
<feature type="compositionally biased region" description="Low complexity" evidence="1">
    <location>
        <begin position="450"/>
        <end position="470"/>
    </location>
</feature>
<feature type="compositionally biased region" description="Polar residues" evidence="1">
    <location>
        <begin position="341"/>
        <end position="351"/>
    </location>
</feature>
<feature type="compositionally biased region" description="Basic and acidic residues" evidence="1">
    <location>
        <begin position="169"/>
        <end position="181"/>
    </location>
</feature>
<dbReference type="EMBL" id="PYSW02000001">
    <property type="protein sequence ID" value="KAG2393814.1"/>
    <property type="molecule type" value="Genomic_DNA"/>
</dbReference>
<gene>
    <name evidence="2" type="ORF">C9374_003578</name>
</gene>
<feature type="compositionally biased region" description="Polar residues" evidence="1">
    <location>
        <begin position="199"/>
        <end position="216"/>
    </location>
</feature>
<accession>A0AA88H5E3</accession>
<organism evidence="2 3">
    <name type="scientific">Naegleria lovaniensis</name>
    <name type="common">Amoeba</name>
    <dbReference type="NCBI Taxonomy" id="51637"/>
    <lineage>
        <taxon>Eukaryota</taxon>
        <taxon>Discoba</taxon>
        <taxon>Heterolobosea</taxon>
        <taxon>Tetramitia</taxon>
        <taxon>Eutetramitia</taxon>
        <taxon>Vahlkampfiidae</taxon>
        <taxon>Naegleria</taxon>
    </lineage>
</organism>
<evidence type="ECO:0000313" key="3">
    <source>
        <dbReference type="Proteomes" id="UP000816034"/>
    </source>
</evidence>
<dbReference type="RefSeq" id="XP_044555708.1">
    <property type="nucleotide sequence ID" value="XM_044693121.1"/>
</dbReference>
<keyword evidence="3" id="KW-1185">Reference proteome</keyword>
<feature type="compositionally biased region" description="Low complexity" evidence="1">
    <location>
        <begin position="99"/>
        <end position="122"/>
    </location>
</feature>
<reference evidence="2 3" key="1">
    <citation type="journal article" date="2018" name="BMC Genomics">
        <title>The genome of Naegleria lovaniensis, the basis for a comparative approach to unravel pathogenicity factors of the human pathogenic amoeba N. fowleri.</title>
        <authorList>
            <person name="Liechti N."/>
            <person name="Schurch N."/>
            <person name="Bruggmann R."/>
            <person name="Wittwer M."/>
        </authorList>
    </citation>
    <scope>NUCLEOTIDE SEQUENCE [LARGE SCALE GENOMIC DNA]</scope>
    <source>
        <strain evidence="2 3">ATCC 30569</strain>
    </source>
</reference>
<feature type="compositionally biased region" description="Low complexity" evidence="1">
    <location>
        <begin position="366"/>
        <end position="381"/>
    </location>
</feature>
<proteinExistence type="predicted"/>
<protein>
    <submittedName>
        <fullName evidence="2">Uncharacterized protein</fullName>
    </submittedName>
</protein>
<feature type="compositionally biased region" description="Polar residues" evidence="1">
    <location>
        <begin position="226"/>
        <end position="240"/>
    </location>
</feature>
<name>A0AA88H5E3_NAELO</name>
<feature type="compositionally biased region" description="Basic and acidic residues" evidence="1">
    <location>
        <begin position="243"/>
        <end position="252"/>
    </location>
</feature>
<feature type="compositionally biased region" description="Acidic residues" evidence="1">
    <location>
        <begin position="297"/>
        <end position="313"/>
    </location>
</feature>
<feature type="compositionally biased region" description="Polar residues" evidence="1">
    <location>
        <begin position="382"/>
        <end position="394"/>
    </location>
</feature>
<feature type="region of interest" description="Disordered" evidence="1">
    <location>
        <begin position="94"/>
        <end position="498"/>
    </location>
</feature>
<feature type="compositionally biased region" description="Low complexity" evidence="1">
    <location>
        <begin position="417"/>
        <end position="442"/>
    </location>
</feature>
<feature type="compositionally biased region" description="Acidic residues" evidence="1">
    <location>
        <begin position="253"/>
        <end position="270"/>
    </location>
</feature>
<feature type="region of interest" description="Disordered" evidence="1">
    <location>
        <begin position="37"/>
        <end position="68"/>
    </location>
</feature>
<feature type="compositionally biased region" description="Basic and acidic residues" evidence="1">
    <location>
        <begin position="124"/>
        <end position="138"/>
    </location>
</feature>
<sequence>MQTALTLSVRCKVPKYNNSPVTTGTLKKKEISEAAAEMSTEKKQIQVSNTPPSLRPSPVVASSSSSTIRAENSAIIPSLVVPSDMKIMDASVAAPRTETTTSSVQSLTPTPSSPLASLSTQQELHVKKNPNEQQKEHLVTTPQNKIQIVEEHQVSQQQQQLQQSTTRTTTEHPQTRSEIESTKSVNSTKVTKEQEPQHSLKSSSMEPPISSKNSNNQHKDTPPSPNNQEQTSEKSATTLSVKPIKEEEHGNDEKEENEQDLNQEEEDESVDHDSELNSSSNDDDNDEQDTTEHPKDDDNDDDEEEEVDQPEEVTEPHTTLDSKTFIHQQDDLQSLKKALQQVLQKNEPSLSSRKKNKTKQQDQHETQSSPQQQLQQPQQQQVENKVSEQFVTSSNHEESLTPQHAHHHLRKTLSAATNSESTMTTITPTTTTTTPTTSETSTKNNPLQFNTSTSTTSTTTTTTKNSTTNTENMMEQTQPPPRITRGPTSLYPTPDLGHPPHSIIPIKTPRQSFHMKPENFQCTWKDTHQVFLSQYHAIWGSGIPLRLFYRLWNAFIEYSIFKTDKLYFLGVLIRDLRKPHERSIMPCSDRITRIDNVGQNGEKNGEVRYWEISADFCEYYQEKERSEGISHKRQYVFVPS</sequence>
<dbReference type="GeneID" id="68096033"/>
<feature type="compositionally biased region" description="Low complexity" evidence="1">
    <location>
        <begin position="154"/>
        <end position="168"/>
    </location>
</feature>
<comment type="caution">
    <text evidence="2">The sequence shown here is derived from an EMBL/GenBank/DDBJ whole genome shotgun (WGS) entry which is preliminary data.</text>
</comment>
<evidence type="ECO:0000313" key="2">
    <source>
        <dbReference type="EMBL" id="KAG2393814.1"/>
    </source>
</evidence>
<evidence type="ECO:0000256" key="1">
    <source>
        <dbReference type="SAM" id="MobiDB-lite"/>
    </source>
</evidence>
<dbReference type="Proteomes" id="UP000816034">
    <property type="component" value="Unassembled WGS sequence"/>
</dbReference>